<accession>A0ACC0WM73</accession>
<protein>
    <submittedName>
        <fullName evidence="1">Uncharacterized protein</fullName>
    </submittedName>
</protein>
<proteinExistence type="predicted"/>
<organism evidence="1 2">
    <name type="scientific">Peronosclerospora sorghi</name>
    <dbReference type="NCBI Taxonomy" id="230839"/>
    <lineage>
        <taxon>Eukaryota</taxon>
        <taxon>Sar</taxon>
        <taxon>Stramenopiles</taxon>
        <taxon>Oomycota</taxon>
        <taxon>Peronosporomycetes</taxon>
        <taxon>Peronosporales</taxon>
        <taxon>Peronosporaceae</taxon>
        <taxon>Peronosclerospora</taxon>
    </lineage>
</organism>
<reference evidence="1 2" key="1">
    <citation type="journal article" date="2022" name="bioRxiv">
        <title>The genome of the oomycete Peronosclerospora sorghi, a cosmopolitan pathogen of maize and sorghum, is inflated with dispersed pseudogenes.</title>
        <authorList>
            <person name="Fletcher K."/>
            <person name="Martin F."/>
            <person name="Isakeit T."/>
            <person name="Cavanaugh K."/>
            <person name="Magill C."/>
            <person name="Michelmore R."/>
        </authorList>
    </citation>
    <scope>NUCLEOTIDE SEQUENCE [LARGE SCALE GENOMIC DNA]</scope>
    <source>
        <strain evidence="1">P6</strain>
    </source>
</reference>
<dbReference type="Proteomes" id="UP001163321">
    <property type="component" value="Chromosome 10"/>
</dbReference>
<evidence type="ECO:0000313" key="1">
    <source>
        <dbReference type="EMBL" id="KAI9919975.1"/>
    </source>
</evidence>
<gene>
    <name evidence="1" type="ORF">PsorP6_015715</name>
</gene>
<name>A0ACC0WM73_9STRA</name>
<comment type="caution">
    <text evidence="1">The sequence shown here is derived from an EMBL/GenBank/DDBJ whole genome shotgun (WGS) entry which is preliminary data.</text>
</comment>
<keyword evidence="2" id="KW-1185">Reference proteome</keyword>
<dbReference type="EMBL" id="CM047589">
    <property type="protein sequence ID" value="KAI9919975.1"/>
    <property type="molecule type" value="Genomic_DNA"/>
</dbReference>
<evidence type="ECO:0000313" key="2">
    <source>
        <dbReference type="Proteomes" id="UP001163321"/>
    </source>
</evidence>
<sequence>MGHKRSPVSSSPDGSTRPMLSRQCESPWTPNEHERFVLALEQVGRRPCSSVREAWHCITRAVGTRDMVHVVHHAHRYFVQLQERSKERQGTFTNVDQRWTPEEDATFENMLAAYTSSSRCYEGDVMIACQPGKESPEGSQTRCDDVAEIESGPFTPREQDQKIIHLPCPPSSCPLVLDRVITLTSTEAGNLATALAQVFVPPEASADVLAGIAAAVAAFTSPSGSVPPTRSHPLFTTEEALEVLNHMLQAQEKDPQVVLETLVVKLRLYPRALNVSARVSFSSNGTTALGNAECLPALSDIPSRAILLSPLPATILTYRLRVNNTKVGTNHARTDRGEGRIDIVTIA</sequence>